<dbReference type="PANTHER" id="PTHR37460:SF1">
    <property type="entry name" value="ENDONUCLEASE III"/>
    <property type="match status" value="1"/>
</dbReference>
<dbReference type="eggNOG" id="COG1833">
    <property type="taxonomic scope" value="Bacteria"/>
</dbReference>
<name>D4H1P8_DENA2</name>
<dbReference type="CDD" id="cd10441">
    <property type="entry name" value="GIY-YIG_COG1833"/>
    <property type="match status" value="1"/>
</dbReference>
<dbReference type="Pfam" id="PF01986">
    <property type="entry name" value="DUF123"/>
    <property type="match status" value="1"/>
</dbReference>
<gene>
    <name evidence="1" type="ordered locus">Dacet_2045</name>
</gene>
<dbReference type="STRING" id="522772.Dacet_2045"/>
<dbReference type="RefSeq" id="WP_013011312.1">
    <property type="nucleotide sequence ID" value="NC_013943.1"/>
</dbReference>
<dbReference type="HOGENOM" id="CLU_115699_0_0_0"/>
<dbReference type="EMBL" id="CP001968">
    <property type="protein sequence ID" value="ADD68808.1"/>
    <property type="molecule type" value="Genomic_DNA"/>
</dbReference>
<dbReference type="AlphaFoldDB" id="D4H1P8"/>
<sequence>MKKIKESITTEKGVYVLFLECNRNLTVRVGSFGELAVKPGIYAYVGSAFGGGGLKSRLGRHFKTAKKCRWHIDYIRRHMRAKAVWYTNEGVDAEHRTARRFIEGGAEIPMKGFGSSDCSCISHLFYMESIPEPFLPFSVEIS</sequence>
<organism evidence="1 2">
    <name type="scientific">Denitrovibrio acetiphilus (strain DSM 12809 / NBRC 114555 / N2460)</name>
    <dbReference type="NCBI Taxonomy" id="522772"/>
    <lineage>
        <taxon>Bacteria</taxon>
        <taxon>Pseudomonadati</taxon>
        <taxon>Deferribacterota</taxon>
        <taxon>Deferribacteres</taxon>
        <taxon>Deferribacterales</taxon>
        <taxon>Geovibrionaceae</taxon>
        <taxon>Denitrovibrio</taxon>
    </lineage>
</organism>
<reference evidence="1 2" key="1">
    <citation type="journal article" date="2010" name="Stand. Genomic Sci.">
        <title>Complete genome sequence of Denitrovibrio acetiphilus type strain (N2460).</title>
        <authorList>
            <person name="Kiss H."/>
            <person name="Lang E."/>
            <person name="Lapidus A."/>
            <person name="Copeland A."/>
            <person name="Nolan M."/>
            <person name="Glavina Del Rio T."/>
            <person name="Chen F."/>
            <person name="Lucas S."/>
            <person name="Tice H."/>
            <person name="Cheng J.F."/>
            <person name="Han C."/>
            <person name="Goodwin L."/>
            <person name="Pitluck S."/>
            <person name="Liolios K."/>
            <person name="Pati A."/>
            <person name="Ivanova N."/>
            <person name="Mavromatis K."/>
            <person name="Chen A."/>
            <person name="Palaniappan K."/>
            <person name="Land M."/>
            <person name="Hauser L."/>
            <person name="Chang Y.J."/>
            <person name="Jeffries C.D."/>
            <person name="Detter J.C."/>
            <person name="Brettin T."/>
            <person name="Spring S."/>
            <person name="Rohde M."/>
            <person name="Goker M."/>
            <person name="Woyke T."/>
            <person name="Bristow J."/>
            <person name="Eisen J.A."/>
            <person name="Markowitz V."/>
            <person name="Hugenholtz P."/>
            <person name="Kyrpides N.C."/>
            <person name="Klenk H.P."/>
        </authorList>
    </citation>
    <scope>NUCLEOTIDE SEQUENCE [LARGE SCALE GENOMIC DNA]</scope>
    <source>
        <strain evidence="2">DSM 12809 / NBRC 114555 / N2460</strain>
    </source>
</reference>
<evidence type="ECO:0000313" key="1">
    <source>
        <dbReference type="EMBL" id="ADD68808.1"/>
    </source>
</evidence>
<dbReference type="Proteomes" id="UP000002012">
    <property type="component" value="Chromosome"/>
</dbReference>
<keyword evidence="2" id="KW-1185">Reference proteome</keyword>
<dbReference type="InterPro" id="IPR002837">
    <property type="entry name" value="DUF123"/>
</dbReference>
<evidence type="ECO:0008006" key="3">
    <source>
        <dbReference type="Google" id="ProtNLM"/>
    </source>
</evidence>
<dbReference type="PANTHER" id="PTHR37460">
    <property type="entry name" value="ENDONUCLEASE III"/>
    <property type="match status" value="1"/>
</dbReference>
<dbReference type="OrthoDB" id="9811593at2"/>
<evidence type="ECO:0000313" key="2">
    <source>
        <dbReference type="Proteomes" id="UP000002012"/>
    </source>
</evidence>
<accession>D4H1P8</accession>
<dbReference type="KEGG" id="dap:Dacet_2045"/>
<protein>
    <recommendedName>
        <fullName evidence="3">GIY-YIG domain-containing protein</fullName>
    </recommendedName>
</protein>
<dbReference type="InParanoid" id="D4H1P8"/>
<dbReference type="PaxDb" id="522772-Dacet_2045"/>
<proteinExistence type="predicted"/>